<feature type="transmembrane region" description="Helical" evidence="9">
    <location>
        <begin position="44"/>
        <end position="65"/>
    </location>
</feature>
<accession>A0A1D8N3G1</accession>
<feature type="transmembrane region" description="Helical" evidence="9">
    <location>
        <begin position="203"/>
        <end position="220"/>
    </location>
</feature>
<evidence type="ECO:0000256" key="1">
    <source>
        <dbReference type="ARBA" id="ARBA00004141"/>
    </source>
</evidence>
<feature type="transmembrane region" description="Helical" evidence="9">
    <location>
        <begin position="354"/>
        <end position="375"/>
    </location>
</feature>
<feature type="region of interest" description="Disordered" evidence="8">
    <location>
        <begin position="459"/>
        <end position="489"/>
    </location>
</feature>
<feature type="transmembrane region" description="Helical" evidence="9">
    <location>
        <begin position="21"/>
        <end position="38"/>
    </location>
</feature>
<gene>
    <name evidence="11" type="ORF">YALI1_A02653g</name>
</gene>
<evidence type="ECO:0000256" key="2">
    <source>
        <dbReference type="ARBA" id="ARBA00005887"/>
    </source>
</evidence>
<name>A0A1D8N3G1_YARLL</name>
<evidence type="ECO:0000256" key="4">
    <source>
        <dbReference type="ARBA" id="ARBA00022692"/>
    </source>
</evidence>
<feature type="domain" description="Ammonium transporter AmtB-like" evidence="10">
    <location>
        <begin position="46"/>
        <end position="454"/>
    </location>
</feature>
<evidence type="ECO:0000256" key="9">
    <source>
        <dbReference type="SAM" id="Phobius"/>
    </source>
</evidence>
<dbReference type="SUPFAM" id="SSF111352">
    <property type="entry name" value="Ammonium transporter"/>
    <property type="match status" value="1"/>
</dbReference>
<dbReference type="Proteomes" id="UP000182444">
    <property type="component" value="Chromosome 1A"/>
</dbReference>
<evidence type="ECO:0000313" key="12">
    <source>
        <dbReference type="Proteomes" id="UP000182444"/>
    </source>
</evidence>
<evidence type="ECO:0000256" key="3">
    <source>
        <dbReference type="ARBA" id="ARBA00022448"/>
    </source>
</evidence>
<feature type="compositionally biased region" description="Polar residues" evidence="8">
    <location>
        <begin position="562"/>
        <end position="573"/>
    </location>
</feature>
<dbReference type="InterPro" id="IPR001905">
    <property type="entry name" value="Ammonium_transpt"/>
</dbReference>
<dbReference type="EMBL" id="CP017553">
    <property type="protein sequence ID" value="AOW00168.1"/>
    <property type="molecule type" value="Genomic_DNA"/>
</dbReference>
<evidence type="ECO:0000259" key="10">
    <source>
        <dbReference type="Pfam" id="PF00909"/>
    </source>
</evidence>
<dbReference type="PANTHER" id="PTHR43029:SF10">
    <property type="entry name" value="AMMONIUM TRANSPORTER MEP2"/>
    <property type="match status" value="1"/>
</dbReference>
<dbReference type="InterPro" id="IPR024041">
    <property type="entry name" value="NH4_transpt_AmtB-like_dom"/>
</dbReference>
<evidence type="ECO:0000256" key="8">
    <source>
        <dbReference type="SAM" id="MobiDB-lite"/>
    </source>
</evidence>
<dbReference type="Gene3D" id="1.10.3430.10">
    <property type="entry name" value="Ammonium transporter AmtB like domains"/>
    <property type="match status" value="1"/>
</dbReference>
<dbReference type="VEuPathDB" id="FungiDB:YALI0_A02244g"/>
<reference evidence="11 12" key="1">
    <citation type="journal article" date="2016" name="PLoS ONE">
        <title>Sequence Assembly of Yarrowia lipolytica Strain W29/CLIB89 Shows Transposable Element Diversity.</title>
        <authorList>
            <person name="Magnan C."/>
            <person name="Yu J."/>
            <person name="Chang I."/>
            <person name="Jahn E."/>
            <person name="Kanomata Y."/>
            <person name="Wu J."/>
            <person name="Zeller M."/>
            <person name="Oakes M."/>
            <person name="Baldi P."/>
            <person name="Sandmeyer S."/>
        </authorList>
    </citation>
    <scope>NUCLEOTIDE SEQUENCE [LARGE SCALE GENOMIC DNA]</scope>
    <source>
        <strain evidence="12">CLIB89(W29)</strain>
    </source>
</reference>
<keyword evidence="6 9" id="KW-0472">Membrane</keyword>
<keyword evidence="7" id="KW-0924">Ammonia transport</keyword>
<evidence type="ECO:0000256" key="7">
    <source>
        <dbReference type="ARBA" id="ARBA00023177"/>
    </source>
</evidence>
<dbReference type="KEGG" id="yli:2906457"/>
<comment type="subcellular location">
    <subcellularLocation>
        <location evidence="1">Membrane</location>
        <topology evidence="1">Multi-pass membrane protein</topology>
    </subcellularLocation>
</comment>
<feature type="transmembrane region" description="Helical" evidence="9">
    <location>
        <begin position="77"/>
        <end position="97"/>
    </location>
</feature>
<evidence type="ECO:0000313" key="11">
    <source>
        <dbReference type="EMBL" id="AOW00168.1"/>
    </source>
</evidence>
<dbReference type="GO" id="GO:0008519">
    <property type="term" value="F:ammonium channel activity"/>
    <property type="evidence" value="ECO:0007669"/>
    <property type="project" value="InterPro"/>
</dbReference>
<dbReference type="GeneID" id="2906457"/>
<evidence type="ECO:0000256" key="6">
    <source>
        <dbReference type="ARBA" id="ARBA00023136"/>
    </source>
</evidence>
<keyword evidence="3" id="KW-0813">Transport</keyword>
<proteinExistence type="inferred from homology"/>
<feature type="transmembrane region" description="Helical" evidence="9">
    <location>
        <begin position="407"/>
        <end position="425"/>
    </location>
</feature>
<feature type="compositionally biased region" description="Pro residues" evidence="8">
    <location>
        <begin position="520"/>
        <end position="546"/>
    </location>
</feature>
<dbReference type="Pfam" id="PF00909">
    <property type="entry name" value="Ammonium_transp"/>
    <property type="match status" value="1"/>
</dbReference>
<dbReference type="PANTHER" id="PTHR43029">
    <property type="entry name" value="AMMONIUM TRANSPORTER MEP2"/>
    <property type="match status" value="1"/>
</dbReference>
<protein>
    <recommendedName>
        <fullName evidence="10">Ammonium transporter AmtB-like domain-containing protein</fullName>
    </recommendedName>
</protein>
<evidence type="ECO:0000256" key="5">
    <source>
        <dbReference type="ARBA" id="ARBA00022989"/>
    </source>
</evidence>
<feature type="transmembrane region" description="Helical" evidence="9">
    <location>
        <begin position="270"/>
        <end position="291"/>
    </location>
</feature>
<feature type="transmembrane region" description="Helical" evidence="9">
    <location>
        <begin position="322"/>
        <end position="342"/>
    </location>
</feature>
<feature type="transmembrane region" description="Helical" evidence="9">
    <location>
        <begin position="241"/>
        <end position="264"/>
    </location>
</feature>
<dbReference type="AlphaFoldDB" id="A0A1D8N3G1"/>
<dbReference type="GO" id="GO:0005886">
    <property type="term" value="C:plasma membrane"/>
    <property type="evidence" value="ECO:0007669"/>
    <property type="project" value="TreeGrafter"/>
</dbReference>
<feature type="compositionally biased region" description="Polar residues" evidence="8">
    <location>
        <begin position="472"/>
        <end position="483"/>
    </location>
</feature>
<dbReference type="eggNOG" id="KOG0682">
    <property type="taxonomic scope" value="Eukaryota"/>
</dbReference>
<organism evidence="11 12">
    <name type="scientific">Yarrowia lipolytica</name>
    <name type="common">Candida lipolytica</name>
    <dbReference type="NCBI Taxonomy" id="4952"/>
    <lineage>
        <taxon>Eukaryota</taxon>
        <taxon>Fungi</taxon>
        <taxon>Dikarya</taxon>
        <taxon>Ascomycota</taxon>
        <taxon>Saccharomycotina</taxon>
        <taxon>Dipodascomycetes</taxon>
        <taxon>Dipodascales</taxon>
        <taxon>Dipodascales incertae sedis</taxon>
        <taxon>Yarrowia</taxon>
    </lineage>
</organism>
<feature type="transmembrane region" description="Helical" evidence="9">
    <location>
        <begin position="129"/>
        <end position="150"/>
    </location>
</feature>
<keyword evidence="5 9" id="KW-1133">Transmembrane helix</keyword>
<feature type="region of interest" description="Disordered" evidence="8">
    <location>
        <begin position="508"/>
        <end position="573"/>
    </location>
</feature>
<comment type="similarity">
    <text evidence="2">Belongs to the ammonia transporter channel (TC 1.A.11.2) family.</text>
</comment>
<keyword evidence="4 9" id="KW-0812">Transmembrane</keyword>
<dbReference type="RefSeq" id="XP_499682.3">
    <property type="nucleotide sequence ID" value="XM_499682.3"/>
</dbReference>
<feature type="transmembrane region" description="Helical" evidence="9">
    <location>
        <begin position="162"/>
        <end position="183"/>
    </location>
</feature>
<dbReference type="VEuPathDB" id="FungiDB:YALI1_A02653g"/>
<dbReference type="InterPro" id="IPR029020">
    <property type="entry name" value="Ammonium/urea_transptr"/>
</dbReference>
<sequence>MYSRSGRKKETTTPQHQHQQLQLLYTLLFTLFMEAYHPGDLLSVIHSTMAMMLMCPALGMLYSGLTPHSSALSMAGMNLAALSMAVLQWVVWGYSLALSPTGGKFMGNLRHAGFHHVALEPHPIAFGRLPGLAVAMFEGMFLCITAVIMTGSIVGRGRVVPFVVFIFCWATVVYCPIACWVWGPNGWSGNLGALDFAGGSPVHINSGFTGLAYGIMLRWSRGRKMGQTPVAVPEPHYPHSAMLVMIGTGLLWTGWLGFASGGAFGANLMALMASSNTMIGGAFGGLAWAVLDYRIERKLSMIGFCSGAVSGLVSLSPSSGYVAPWAAIVCAIVGSIACNLATQLKFFIHVEDPLDVFAIHGIGGMVGSLLVGLFAEKEVAKLDGNRDIKGGWVNQHYAQLGYQCAEVFSVAGYAFFVSLVLLFIIDRIPGLHLRMDPEAESQGPDTNQHGEVCYEFLAQLGDDPSPNHPDTDPSNTINGSSPRPSMDGNQFGIYELHAIQSKKVNDAYHFPMHPPMQVNFPPPVSQPQPPSQDATPPPHNEPPPTPMLDFSLGPQQPPRQPLNRTVTSPLLGE</sequence>